<evidence type="ECO:0000259" key="3">
    <source>
        <dbReference type="Pfam" id="PF14341"/>
    </source>
</evidence>
<accession>A0ABW8K4C0</accession>
<feature type="region of interest" description="Disordered" evidence="1">
    <location>
        <begin position="160"/>
        <end position="188"/>
    </location>
</feature>
<dbReference type="Pfam" id="PF14341">
    <property type="entry name" value="PilX_N"/>
    <property type="match status" value="1"/>
</dbReference>
<keyword evidence="5" id="KW-1185">Reference proteome</keyword>
<gene>
    <name evidence="4" type="ORF">ISS97_10385</name>
</gene>
<evidence type="ECO:0000259" key="2">
    <source>
        <dbReference type="Pfam" id="PF13681"/>
    </source>
</evidence>
<sequence>MSKSHGMRVSHRSRQQRGVVLVVALIFLLLLTILAISASGHSLLQERMAGGLRNAQQAELAAETALRGAEWRLWKAGSDGSVNCGTTVITDCYVHDPASPITTVVAFRTKTGWVTEGATEYKGNSGSYDYTTLSSSTLKAEERKVAVLAKNPHYIIEDLGPELPPGTGPSHESGVTSSTGTGPSNTGRHVYRITARATGGNENTVRMVESTFAAKGN</sequence>
<evidence type="ECO:0000313" key="4">
    <source>
        <dbReference type="EMBL" id="MFK2917666.1"/>
    </source>
</evidence>
<dbReference type="InterPro" id="IPR025746">
    <property type="entry name" value="PilX_N_dom"/>
</dbReference>
<feature type="domain" description="PilX/PilW C-terminal" evidence="2">
    <location>
        <begin position="113"/>
        <end position="213"/>
    </location>
</feature>
<dbReference type="InterPro" id="IPR025205">
    <property type="entry name" value="PilX/PilW_C"/>
</dbReference>
<name>A0ABW8K4C0_9GAMM</name>
<feature type="compositionally biased region" description="Low complexity" evidence="1">
    <location>
        <begin position="173"/>
        <end position="187"/>
    </location>
</feature>
<evidence type="ECO:0000313" key="5">
    <source>
        <dbReference type="Proteomes" id="UP001620408"/>
    </source>
</evidence>
<evidence type="ECO:0000256" key="1">
    <source>
        <dbReference type="SAM" id="MobiDB-lite"/>
    </source>
</evidence>
<proteinExistence type="predicted"/>
<feature type="domain" description="Type 4 fimbrial biogenesis protein PilX N-terminal" evidence="3">
    <location>
        <begin position="17"/>
        <end position="67"/>
    </location>
</feature>
<organism evidence="4 5">
    <name type="scientific">Dyella koreensis</name>
    <dbReference type="NCBI Taxonomy" id="311235"/>
    <lineage>
        <taxon>Bacteria</taxon>
        <taxon>Pseudomonadati</taxon>
        <taxon>Pseudomonadota</taxon>
        <taxon>Gammaproteobacteria</taxon>
        <taxon>Lysobacterales</taxon>
        <taxon>Rhodanobacteraceae</taxon>
        <taxon>Dyella</taxon>
    </lineage>
</organism>
<dbReference type="Proteomes" id="UP001620408">
    <property type="component" value="Unassembled WGS sequence"/>
</dbReference>
<dbReference type="EMBL" id="JADIKD010000010">
    <property type="protein sequence ID" value="MFK2917666.1"/>
    <property type="molecule type" value="Genomic_DNA"/>
</dbReference>
<comment type="caution">
    <text evidence="4">The sequence shown here is derived from an EMBL/GenBank/DDBJ whole genome shotgun (WGS) entry which is preliminary data.</text>
</comment>
<evidence type="ECO:0008006" key="6">
    <source>
        <dbReference type="Google" id="ProtNLM"/>
    </source>
</evidence>
<reference evidence="4 5" key="1">
    <citation type="submission" date="2020-10" db="EMBL/GenBank/DDBJ databases">
        <title>Phylogeny of dyella-like bacteria.</title>
        <authorList>
            <person name="Fu J."/>
        </authorList>
    </citation>
    <scope>NUCLEOTIDE SEQUENCE [LARGE SCALE GENOMIC DNA]</scope>
    <source>
        <strain evidence="4 5">BB4</strain>
    </source>
</reference>
<dbReference type="Pfam" id="PF13681">
    <property type="entry name" value="PilX"/>
    <property type="match status" value="1"/>
</dbReference>
<dbReference type="RefSeq" id="WP_379986762.1">
    <property type="nucleotide sequence ID" value="NZ_JADIKD010000010.1"/>
</dbReference>
<protein>
    <recommendedName>
        <fullName evidence="6">Type IV pilus assembly protein PilX</fullName>
    </recommendedName>
</protein>